<name>A0A8H6CS62_9LECA</name>
<protein>
    <submittedName>
        <fullName evidence="2">Uncharacterized protein</fullName>
    </submittedName>
</protein>
<evidence type="ECO:0000313" key="2">
    <source>
        <dbReference type="EMBL" id="KAF6228567.1"/>
    </source>
</evidence>
<gene>
    <name evidence="2" type="ORF">HO173_011870</name>
</gene>
<dbReference type="RefSeq" id="XP_037159382.1">
    <property type="nucleotide sequence ID" value="XM_037313746.1"/>
</dbReference>
<evidence type="ECO:0000256" key="1">
    <source>
        <dbReference type="SAM" id="MobiDB-lite"/>
    </source>
</evidence>
<dbReference type="OrthoDB" id="2544694at2759"/>
<dbReference type="Gene3D" id="2.40.160.20">
    <property type="match status" value="1"/>
</dbReference>
<keyword evidence="3" id="KW-1185">Reference proteome</keyword>
<reference evidence="2 3" key="1">
    <citation type="journal article" date="2020" name="Genomics">
        <title>Complete, high-quality genomes from long-read metagenomic sequencing of two wolf lichen thalli reveals enigmatic genome architecture.</title>
        <authorList>
            <person name="McKenzie S.K."/>
            <person name="Walston R.F."/>
            <person name="Allen J.L."/>
        </authorList>
    </citation>
    <scope>NUCLEOTIDE SEQUENCE [LARGE SCALE GENOMIC DNA]</scope>
    <source>
        <strain evidence="2">WasteWater2</strain>
    </source>
</reference>
<organism evidence="2 3">
    <name type="scientific">Letharia columbiana</name>
    <dbReference type="NCBI Taxonomy" id="112416"/>
    <lineage>
        <taxon>Eukaryota</taxon>
        <taxon>Fungi</taxon>
        <taxon>Dikarya</taxon>
        <taxon>Ascomycota</taxon>
        <taxon>Pezizomycotina</taxon>
        <taxon>Lecanoromycetes</taxon>
        <taxon>OSLEUM clade</taxon>
        <taxon>Lecanoromycetidae</taxon>
        <taxon>Lecanorales</taxon>
        <taxon>Lecanorineae</taxon>
        <taxon>Parmeliaceae</taxon>
        <taxon>Letharia</taxon>
    </lineage>
</organism>
<dbReference type="AlphaFoldDB" id="A0A8H6CS62"/>
<dbReference type="PANTHER" id="PTHR37315:SF1">
    <property type="entry name" value="UPF0311 PROTEIN BLR7842"/>
    <property type="match status" value="1"/>
</dbReference>
<proteinExistence type="predicted"/>
<dbReference type="GeneID" id="59293510"/>
<dbReference type="InterPro" id="IPR020915">
    <property type="entry name" value="UPF0311"/>
</dbReference>
<dbReference type="Pfam" id="PF11578">
    <property type="entry name" value="DUF3237"/>
    <property type="match status" value="1"/>
</dbReference>
<comment type="caution">
    <text evidence="2">The sequence shown here is derived from an EMBL/GenBank/DDBJ whole genome shotgun (WGS) entry which is preliminary data.</text>
</comment>
<dbReference type="PANTHER" id="PTHR37315">
    <property type="entry name" value="UPF0311 PROTEIN BLR7842"/>
    <property type="match status" value="1"/>
</dbReference>
<sequence length="264" mass="29774">MRMGRIGDGDVHAAYVEFRAKESDKCLSAQCIYCQSVRAKNTSRQRQHLLECPNYLSAMKEHNPDNPILHESINGTPTVTPSAKPKKRDHDTMIGFQGDSSASRSFPIPKPVLERDFQMSVQLNPKISVGPGIWGQRNWVGYISGHWNGRWGKGTVVPGGQDKQLVAPDLSTHLDSSYLLQTHDHPPAYISVRNEGWRVGPRETLEKLDDPAQADEVDPKTYSFRLYIHMETGDSRYLHLNTGMWIGSGIRRGTEVIYDAYRVI</sequence>
<dbReference type="EMBL" id="JACCJC010000079">
    <property type="protein sequence ID" value="KAF6228567.1"/>
    <property type="molecule type" value="Genomic_DNA"/>
</dbReference>
<accession>A0A8H6CS62</accession>
<feature type="region of interest" description="Disordered" evidence="1">
    <location>
        <begin position="67"/>
        <end position="89"/>
    </location>
</feature>
<evidence type="ECO:0000313" key="3">
    <source>
        <dbReference type="Proteomes" id="UP000578531"/>
    </source>
</evidence>
<dbReference type="Proteomes" id="UP000578531">
    <property type="component" value="Unassembled WGS sequence"/>
</dbReference>